<feature type="non-terminal residue" evidence="1">
    <location>
        <position position="118"/>
    </location>
</feature>
<proteinExistence type="predicted"/>
<reference evidence="1" key="1">
    <citation type="submission" date="2015-07" db="EMBL/GenBank/DDBJ databases">
        <title>Adaptation to a free-living lifestyle via gene acquisitions in the diplomonad Trepomonas sp. PC1.</title>
        <authorList>
            <person name="Xu F."/>
            <person name="Jerlstrom-Hultqvist J."/>
            <person name="Kolisko M."/>
            <person name="Simpson A.G.B."/>
            <person name="Roger A.J."/>
            <person name="Svard S.G."/>
            <person name="Andersson J.O."/>
        </authorList>
    </citation>
    <scope>NUCLEOTIDE SEQUENCE</scope>
    <source>
        <strain evidence="1">PC1</strain>
    </source>
</reference>
<organism evidence="1">
    <name type="scientific">Trepomonas sp. PC1</name>
    <dbReference type="NCBI Taxonomy" id="1076344"/>
    <lineage>
        <taxon>Eukaryota</taxon>
        <taxon>Metamonada</taxon>
        <taxon>Diplomonadida</taxon>
        <taxon>Hexamitidae</taxon>
        <taxon>Hexamitinae</taxon>
        <taxon>Trepomonas</taxon>
    </lineage>
</organism>
<dbReference type="EMBL" id="GDID01002545">
    <property type="protein sequence ID" value="JAP94061.1"/>
    <property type="molecule type" value="Transcribed_RNA"/>
</dbReference>
<sequence length="118" mass="14015">VYDMTQPNIYIVAEEDKIIIQVGIQHGYISRSDLKQIEMINDRNIIFLKFQDQDSQEYFQRFGQDEIKDKNVVDTVKKIIQKRYDQIVKQMLGELEFWVRAVDIELIDMITKAENDIG</sequence>
<evidence type="ECO:0000313" key="1">
    <source>
        <dbReference type="EMBL" id="JAP94061.1"/>
    </source>
</evidence>
<gene>
    <name evidence="1" type="ORF">TPC1_13420</name>
</gene>
<feature type="non-terminal residue" evidence="1">
    <location>
        <position position="1"/>
    </location>
</feature>
<name>A0A146KF55_9EUKA</name>
<accession>A0A146KF55</accession>
<protein>
    <submittedName>
        <fullName evidence="1">Uncharacterized protein</fullName>
    </submittedName>
</protein>
<dbReference type="AlphaFoldDB" id="A0A146KF55"/>